<name>A0AAV0VCQ4_9STRA</name>
<dbReference type="GO" id="GO:0010828">
    <property type="term" value="P:positive regulation of D-glucose transmembrane transport"/>
    <property type="evidence" value="ECO:0007669"/>
    <property type="project" value="TreeGrafter"/>
</dbReference>
<protein>
    <submittedName>
        <fullName evidence="1">Uncharacterized protein</fullName>
    </submittedName>
</protein>
<dbReference type="InterPro" id="IPR035892">
    <property type="entry name" value="C2_domain_sf"/>
</dbReference>
<dbReference type="EMBL" id="CANTFM010002639">
    <property type="protein sequence ID" value="CAI5746876.1"/>
    <property type="molecule type" value="Genomic_DNA"/>
</dbReference>
<dbReference type="GO" id="GO:0005509">
    <property type="term" value="F:calcium ion binding"/>
    <property type="evidence" value="ECO:0007669"/>
    <property type="project" value="TreeGrafter"/>
</dbReference>
<evidence type="ECO:0000313" key="2">
    <source>
        <dbReference type="Proteomes" id="UP001162029"/>
    </source>
</evidence>
<gene>
    <name evidence="1" type="ORF">PDE001_LOCUS11826</name>
</gene>
<reference evidence="1" key="1">
    <citation type="submission" date="2022-12" db="EMBL/GenBank/DDBJ databases">
        <authorList>
            <person name="Webb A."/>
        </authorList>
    </citation>
    <scope>NUCLEOTIDE SEQUENCE</scope>
    <source>
        <strain evidence="1">Pd1</strain>
    </source>
</reference>
<comment type="caution">
    <text evidence="1">The sequence shown here is derived from an EMBL/GenBank/DDBJ whole genome shotgun (WGS) entry which is preliminary data.</text>
</comment>
<dbReference type="GO" id="GO:0005544">
    <property type="term" value="F:calcium-dependent phospholipid binding"/>
    <property type="evidence" value="ECO:0007669"/>
    <property type="project" value="InterPro"/>
</dbReference>
<dbReference type="Proteomes" id="UP001162029">
    <property type="component" value="Unassembled WGS sequence"/>
</dbReference>
<dbReference type="GO" id="GO:0090314">
    <property type="term" value="P:positive regulation of protein targeting to membrane"/>
    <property type="evidence" value="ECO:0007669"/>
    <property type="project" value="TreeGrafter"/>
</dbReference>
<dbReference type="GO" id="GO:0072659">
    <property type="term" value="P:protein localization to plasma membrane"/>
    <property type="evidence" value="ECO:0007669"/>
    <property type="project" value="TreeGrafter"/>
</dbReference>
<accession>A0AAV0VCQ4</accession>
<dbReference type="InterPro" id="IPR038983">
    <property type="entry name" value="C2CD5"/>
</dbReference>
<keyword evidence="2" id="KW-1185">Reference proteome</keyword>
<dbReference type="GO" id="GO:0031340">
    <property type="term" value="P:positive regulation of vesicle fusion"/>
    <property type="evidence" value="ECO:0007669"/>
    <property type="project" value="TreeGrafter"/>
</dbReference>
<proteinExistence type="predicted"/>
<dbReference type="SUPFAM" id="SSF49562">
    <property type="entry name" value="C2 domain (Calcium/lipid-binding domain, CaLB)"/>
    <property type="match status" value="1"/>
</dbReference>
<dbReference type="PANTHER" id="PTHR37412:SF2">
    <property type="entry name" value="C2 DOMAIN-CONTAINING PROTEIN 5"/>
    <property type="match status" value="1"/>
</dbReference>
<sequence length="80" mass="9220">MPCTIKMRLVEARDMPVVDRTRKQVDAYMSQPIEFKLMDHDVYTTDATVGIVYVDPNCLLMRDGHVIQGWFPVYDTLLGV</sequence>
<dbReference type="AlphaFoldDB" id="A0AAV0VCQ4"/>
<dbReference type="GO" id="GO:0005886">
    <property type="term" value="C:plasma membrane"/>
    <property type="evidence" value="ECO:0007669"/>
    <property type="project" value="TreeGrafter"/>
</dbReference>
<dbReference type="GO" id="GO:0065002">
    <property type="term" value="P:intracellular protein transmembrane transport"/>
    <property type="evidence" value="ECO:0007669"/>
    <property type="project" value="TreeGrafter"/>
</dbReference>
<evidence type="ECO:0000313" key="1">
    <source>
        <dbReference type="EMBL" id="CAI5746876.1"/>
    </source>
</evidence>
<organism evidence="1 2">
    <name type="scientific">Peronospora destructor</name>
    <dbReference type="NCBI Taxonomy" id="86335"/>
    <lineage>
        <taxon>Eukaryota</taxon>
        <taxon>Sar</taxon>
        <taxon>Stramenopiles</taxon>
        <taxon>Oomycota</taxon>
        <taxon>Peronosporomycetes</taxon>
        <taxon>Peronosporales</taxon>
        <taxon>Peronosporaceae</taxon>
        <taxon>Peronospora</taxon>
    </lineage>
</organism>
<dbReference type="PANTHER" id="PTHR37412">
    <property type="entry name" value="C2 DOMAIN-CONTAINING PROTEIN 5"/>
    <property type="match status" value="1"/>
</dbReference>